<evidence type="ECO:0000259" key="3">
    <source>
        <dbReference type="Pfam" id="PF00501"/>
    </source>
</evidence>
<sequence>MMFWEPTNASTPALMEPKFNHMVTYGQLHEKVSSFVERLSCFSSTKQLGIIFARNTVDSVVAYLAALNKKDAVLLLDASLKDELRQNFIRTYKPDWIFDKELIQFNNTGSQEPHPDLAVLLTTSGSTGNPRVVRLSYNNLQSNAVSIAEYLDITNTERPITTLPMAYSYGLSIINSHLHKEATLILTDESVISTRFWELFNACEATSFAGVPYLYQMLHRLRFDRMVLPSLCSFTQAGGRLPEKLAEYFTRAAQNKNCKFTMMYGQTEATARISYVPHAKLTEKLGSIGIAIPGGKLELDKHTSELLYMGPNVMMGYAESRGDLTKGDLLNGTLRTGDVGRQDEDGYFWLEGRIKRFIKLYGLRMNLDDIERFIGTEISMPIACVGKDELITVVLEGLEDMEIKSFIRIKLKEQYNIHHTCVNVVFKEVLPVLENGKIDYGKLKEEVLV</sequence>
<reference evidence="4 5" key="1">
    <citation type="submission" date="2019-03" db="EMBL/GenBank/DDBJ databases">
        <title>This is whole genome sequence of Paenibacillus sp MS74 strain.</title>
        <authorList>
            <person name="Trinh H.N."/>
        </authorList>
    </citation>
    <scope>NUCLEOTIDE SEQUENCE [LARGE SCALE GENOMIC DNA]</scope>
    <source>
        <strain evidence="4 5">MS74</strain>
    </source>
</reference>
<feature type="domain" description="AMP-dependent synthetase/ligase" evidence="3">
    <location>
        <begin position="111"/>
        <end position="317"/>
    </location>
</feature>
<dbReference type="InterPro" id="IPR042099">
    <property type="entry name" value="ANL_N_sf"/>
</dbReference>
<comment type="caution">
    <text evidence="4">The sequence shown here is derived from an EMBL/GenBank/DDBJ whole genome shotgun (WGS) entry which is preliminary data.</text>
</comment>
<dbReference type="SUPFAM" id="SSF56801">
    <property type="entry name" value="Acetyl-CoA synthetase-like"/>
    <property type="match status" value="1"/>
</dbReference>
<dbReference type="PANTHER" id="PTHR43201">
    <property type="entry name" value="ACYL-COA SYNTHETASE"/>
    <property type="match status" value="1"/>
</dbReference>
<dbReference type="GO" id="GO:0031956">
    <property type="term" value="F:medium-chain fatty acid-CoA ligase activity"/>
    <property type="evidence" value="ECO:0007669"/>
    <property type="project" value="TreeGrafter"/>
</dbReference>
<dbReference type="AlphaFoldDB" id="A0A4R5KGX7"/>
<dbReference type="PROSITE" id="PS00455">
    <property type="entry name" value="AMP_BINDING"/>
    <property type="match status" value="1"/>
</dbReference>
<dbReference type="PANTHER" id="PTHR43201:SF5">
    <property type="entry name" value="MEDIUM-CHAIN ACYL-COA LIGASE ACSF2, MITOCHONDRIAL"/>
    <property type="match status" value="1"/>
</dbReference>
<evidence type="ECO:0000256" key="2">
    <source>
        <dbReference type="ARBA" id="ARBA00022598"/>
    </source>
</evidence>
<keyword evidence="2" id="KW-0436">Ligase</keyword>
<dbReference type="EMBL" id="SMRT01000016">
    <property type="protein sequence ID" value="TDF93500.1"/>
    <property type="molecule type" value="Genomic_DNA"/>
</dbReference>
<keyword evidence="5" id="KW-1185">Reference proteome</keyword>
<dbReference type="InterPro" id="IPR020845">
    <property type="entry name" value="AMP-binding_CS"/>
</dbReference>
<proteinExistence type="inferred from homology"/>
<evidence type="ECO:0000313" key="4">
    <source>
        <dbReference type="EMBL" id="TDF93500.1"/>
    </source>
</evidence>
<comment type="similarity">
    <text evidence="1">Belongs to the ATP-dependent AMP-binding enzyme family.</text>
</comment>
<protein>
    <submittedName>
        <fullName evidence="4">Phosphatase</fullName>
    </submittedName>
</protein>
<dbReference type="Proteomes" id="UP000295636">
    <property type="component" value="Unassembled WGS sequence"/>
</dbReference>
<evidence type="ECO:0000256" key="1">
    <source>
        <dbReference type="ARBA" id="ARBA00006432"/>
    </source>
</evidence>
<dbReference type="RefSeq" id="WP_133233913.1">
    <property type="nucleotide sequence ID" value="NZ_SMRT01000016.1"/>
</dbReference>
<dbReference type="Gene3D" id="3.40.50.12780">
    <property type="entry name" value="N-terminal domain of ligase-like"/>
    <property type="match status" value="1"/>
</dbReference>
<evidence type="ECO:0000313" key="5">
    <source>
        <dbReference type="Proteomes" id="UP000295636"/>
    </source>
</evidence>
<dbReference type="InterPro" id="IPR000873">
    <property type="entry name" value="AMP-dep_synth/lig_dom"/>
</dbReference>
<accession>A0A4R5KGX7</accession>
<gene>
    <name evidence="4" type="ORF">E1757_26570</name>
</gene>
<dbReference type="Pfam" id="PF00501">
    <property type="entry name" value="AMP-binding"/>
    <property type="match status" value="1"/>
</dbReference>
<dbReference type="OrthoDB" id="9762242at2"/>
<organism evidence="4 5">
    <name type="scientific">Paenibacillus piri</name>
    <dbReference type="NCBI Taxonomy" id="2547395"/>
    <lineage>
        <taxon>Bacteria</taxon>
        <taxon>Bacillati</taxon>
        <taxon>Bacillota</taxon>
        <taxon>Bacilli</taxon>
        <taxon>Bacillales</taxon>
        <taxon>Paenibacillaceae</taxon>
        <taxon>Paenibacillus</taxon>
    </lineage>
</organism>
<dbReference type="GO" id="GO:0006631">
    <property type="term" value="P:fatty acid metabolic process"/>
    <property type="evidence" value="ECO:0007669"/>
    <property type="project" value="TreeGrafter"/>
</dbReference>
<name>A0A4R5KGX7_9BACL</name>